<dbReference type="InterPro" id="IPR050231">
    <property type="entry name" value="Iron_ascorbate_oxido_reductase"/>
</dbReference>
<dbReference type="GO" id="GO:0044283">
    <property type="term" value="P:small molecule biosynthetic process"/>
    <property type="evidence" value="ECO:0007669"/>
    <property type="project" value="UniProtKB-ARBA"/>
</dbReference>
<sequence length="353" mass="39766">MGLGDCQPAIPTVDFAEWTSGGPDRRKQIANDFVAACRTVGFAYIINHGVAPGRVKEAFAMSQKLFDLGHEQKMLAPHPPGGAVHRGYSWPGFEKITQTFGDEADREDLKKRLRSIADVKESYEVGSENNQDQPNIWLPEDVLPGFRSFTTEFYWQMNTIARMLLRAMAIGIGLDDEEFFLSRHSGHNNQLRLLHYPPVPAADIESQRASRMPAHSDWGTLTMLFQDDCGGLEVEKPHKEGEFMSAHPLKDAIVTNVGDLLQRWSNDKLKSTLHRVTLPPQQDRFSGDERMTRARYSIPYFVAPEGPTIVECLPACIDEKHAAKYKAIRWNDYMLMRAGMSYEDQPVESGVPG</sequence>
<dbReference type="GO" id="GO:0046872">
    <property type="term" value="F:metal ion binding"/>
    <property type="evidence" value="ECO:0007669"/>
    <property type="project" value="UniProtKB-KW"/>
</dbReference>
<protein>
    <recommendedName>
        <fullName evidence="3">Fe2OG dioxygenase domain-containing protein</fullName>
    </recommendedName>
</protein>
<proteinExistence type="inferred from homology"/>
<comment type="caution">
    <text evidence="4">The sequence shown here is derived from an EMBL/GenBank/DDBJ whole genome shotgun (WGS) entry which is preliminary data.</text>
</comment>
<dbReference type="AlphaFoldDB" id="A0A8H3FWS9"/>
<dbReference type="Pfam" id="PF14226">
    <property type="entry name" value="DIOX_N"/>
    <property type="match status" value="1"/>
</dbReference>
<keyword evidence="2" id="KW-0560">Oxidoreductase</keyword>
<keyword evidence="5" id="KW-1185">Reference proteome</keyword>
<accession>A0A8H3FWS9</accession>
<evidence type="ECO:0000256" key="2">
    <source>
        <dbReference type="RuleBase" id="RU003682"/>
    </source>
</evidence>
<dbReference type="InterPro" id="IPR026992">
    <property type="entry name" value="DIOX_N"/>
</dbReference>
<dbReference type="SUPFAM" id="SSF51197">
    <property type="entry name" value="Clavaminate synthase-like"/>
    <property type="match status" value="1"/>
</dbReference>
<feature type="domain" description="Fe2OG dioxygenase" evidence="3">
    <location>
        <begin position="187"/>
        <end position="304"/>
    </location>
</feature>
<dbReference type="InterPro" id="IPR005123">
    <property type="entry name" value="Oxoglu/Fe-dep_dioxygenase_dom"/>
</dbReference>
<comment type="similarity">
    <text evidence="1 2">Belongs to the iron/ascorbate-dependent oxidoreductase family.</text>
</comment>
<evidence type="ECO:0000259" key="3">
    <source>
        <dbReference type="PROSITE" id="PS51471"/>
    </source>
</evidence>
<dbReference type="PRINTS" id="PR00682">
    <property type="entry name" value="IPNSYNTHASE"/>
</dbReference>
<dbReference type="InterPro" id="IPR044861">
    <property type="entry name" value="IPNS-like_FE2OG_OXY"/>
</dbReference>
<dbReference type="Pfam" id="PF03171">
    <property type="entry name" value="2OG-FeII_Oxy"/>
    <property type="match status" value="1"/>
</dbReference>
<dbReference type="GO" id="GO:0016491">
    <property type="term" value="F:oxidoreductase activity"/>
    <property type="evidence" value="ECO:0007669"/>
    <property type="project" value="UniProtKB-KW"/>
</dbReference>
<evidence type="ECO:0000313" key="4">
    <source>
        <dbReference type="EMBL" id="CAF9932161.1"/>
    </source>
</evidence>
<keyword evidence="2" id="KW-0479">Metal-binding</keyword>
<gene>
    <name evidence="4" type="ORF">HETSPECPRED_008283</name>
</gene>
<dbReference type="Gene3D" id="2.60.120.330">
    <property type="entry name" value="B-lactam Antibiotic, Isopenicillin N Synthase, Chain"/>
    <property type="match status" value="1"/>
</dbReference>
<name>A0A8H3FWS9_9LECA</name>
<dbReference type="PANTHER" id="PTHR47990">
    <property type="entry name" value="2-OXOGLUTARATE (2OG) AND FE(II)-DEPENDENT OXYGENASE SUPERFAMILY PROTEIN-RELATED"/>
    <property type="match status" value="1"/>
</dbReference>
<dbReference type="OrthoDB" id="288590at2759"/>
<organism evidence="4 5">
    <name type="scientific">Heterodermia speciosa</name>
    <dbReference type="NCBI Taxonomy" id="116794"/>
    <lineage>
        <taxon>Eukaryota</taxon>
        <taxon>Fungi</taxon>
        <taxon>Dikarya</taxon>
        <taxon>Ascomycota</taxon>
        <taxon>Pezizomycotina</taxon>
        <taxon>Lecanoromycetes</taxon>
        <taxon>OSLEUM clade</taxon>
        <taxon>Lecanoromycetidae</taxon>
        <taxon>Caliciales</taxon>
        <taxon>Physciaceae</taxon>
        <taxon>Heterodermia</taxon>
    </lineage>
</organism>
<dbReference type="InterPro" id="IPR027443">
    <property type="entry name" value="IPNS-like_sf"/>
</dbReference>
<evidence type="ECO:0000256" key="1">
    <source>
        <dbReference type="ARBA" id="ARBA00008056"/>
    </source>
</evidence>
<reference evidence="4" key="1">
    <citation type="submission" date="2021-03" db="EMBL/GenBank/DDBJ databases">
        <authorList>
            <person name="Tagirdzhanova G."/>
        </authorList>
    </citation>
    <scope>NUCLEOTIDE SEQUENCE</scope>
</reference>
<dbReference type="PROSITE" id="PS51471">
    <property type="entry name" value="FE2OG_OXY"/>
    <property type="match status" value="1"/>
</dbReference>
<dbReference type="EMBL" id="CAJPDS010000062">
    <property type="protein sequence ID" value="CAF9932161.1"/>
    <property type="molecule type" value="Genomic_DNA"/>
</dbReference>
<keyword evidence="2" id="KW-0408">Iron</keyword>
<dbReference type="Proteomes" id="UP000664521">
    <property type="component" value="Unassembled WGS sequence"/>
</dbReference>
<evidence type="ECO:0000313" key="5">
    <source>
        <dbReference type="Proteomes" id="UP000664521"/>
    </source>
</evidence>